<dbReference type="KEGG" id="aqu:100641359"/>
<keyword evidence="3 6" id="KW-0728">SH3 domain</keyword>
<dbReference type="GO" id="GO:0016197">
    <property type="term" value="P:endosomal transport"/>
    <property type="evidence" value="ECO:0007669"/>
    <property type="project" value="TreeGrafter"/>
</dbReference>
<dbReference type="AlphaFoldDB" id="A0A1X7VVQ9"/>
<dbReference type="SMART" id="SM00312">
    <property type="entry name" value="PX"/>
    <property type="match status" value="1"/>
</dbReference>
<feature type="domain" description="SH3" evidence="8">
    <location>
        <begin position="1"/>
        <end position="62"/>
    </location>
</feature>
<dbReference type="OrthoDB" id="10254720at2759"/>
<dbReference type="PANTHER" id="PTHR45827">
    <property type="entry name" value="SORTING NEXIN"/>
    <property type="match status" value="1"/>
</dbReference>
<keyword evidence="5" id="KW-0968">Cytoplasmic vesicle</keyword>
<dbReference type="InterPro" id="IPR001683">
    <property type="entry name" value="PX_dom"/>
</dbReference>
<feature type="domain" description="PX" evidence="9">
    <location>
        <begin position="189"/>
        <end position="299"/>
    </location>
</feature>
<evidence type="ECO:0000256" key="6">
    <source>
        <dbReference type="PROSITE-ProRule" id="PRU00192"/>
    </source>
</evidence>
<dbReference type="Pfam" id="PF00018">
    <property type="entry name" value="SH3_1"/>
    <property type="match status" value="1"/>
</dbReference>
<dbReference type="InterPro" id="IPR036028">
    <property type="entry name" value="SH3-like_dom_sf"/>
</dbReference>
<evidence type="ECO:0000313" key="10">
    <source>
        <dbReference type="EnsemblMetazoa" id="Aqu2.1.43945_001"/>
    </source>
</evidence>
<dbReference type="SUPFAM" id="SSF64268">
    <property type="entry name" value="PX domain"/>
    <property type="match status" value="1"/>
</dbReference>
<dbReference type="STRING" id="400682.A0A1X7VVQ9"/>
<feature type="compositionally biased region" description="Polar residues" evidence="7">
    <location>
        <begin position="102"/>
        <end position="128"/>
    </location>
</feature>
<keyword evidence="11" id="KW-1185">Reference proteome</keyword>
<organism evidence="10">
    <name type="scientific">Amphimedon queenslandica</name>
    <name type="common">Sponge</name>
    <dbReference type="NCBI Taxonomy" id="400682"/>
    <lineage>
        <taxon>Eukaryota</taxon>
        <taxon>Metazoa</taxon>
        <taxon>Porifera</taxon>
        <taxon>Demospongiae</taxon>
        <taxon>Heteroscleromorpha</taxon>
        <taxon>Haplosclerida</taxon>
        <taxon>Niphatidae</taxon>
        <taxon>Amphimedon</taxon>
    </lineage>
</organism>
<gene>
    <name evidence="10" type="primary">100641359</name>
</gene>
<dbReference type="InterPro" id="IPR001452">
    <property type="entry name" value="SH3_domain"/>
</dbReference>
<dbReference type="SUPFAM" id="SSF50044">
    <property type="entry name" value="SH3-domain"/>
    <property type="match status" value="1"/>
</dbReference>
<dbReference type="FunCoup" id="A0A1X7VVQ9">
    <property type="interactions" value="616"/>
</dbReference>
<comment type="subcellular location">
    <subcellularLocation>
        <location evidence="1">Cytoplasmic vesicle membrane</location>
    </subcellularLocation>
</comment>
<protein>
    <recommendedName>
        <fullName evidence="12">Sorting nexin</fullName>
    </recommendedName>
</protein>
<dbReference type="Gene3D" id="2.30.30.40">
    <property type="entry name" value="SH3 Domains"/>
    <property type="match status" value="1"/>
</dbReference>
<evidence type="ECO:0000313" key="11">
    <source>
        <dbReference type="Proteomes" id="UP000007879"/>
    </source>
</evidence>
<dbReference type="FunFam" id="3.30.1520.10:FF:000004">
    <property type="entry name" value="Sorting nexin"/>
    <property type="match status" value="1"/>
</dbReference>
<reference evidence="10" key="2">
    <citation type="submission" date="2017-05" db="UniProtKB">
        <authorList>
            <consortium name="EnsemblMetazoa"/>
        </authorList>
    </citation>
    <scope>IDENTIFICATION</scope>
</reference>
<dbReference type="Gene3D" id="1.20.1270.60">
    <property type="entry name" value="Arfaptin homology (AH) domain/BAR domain"/>
    <property type="match status" value="1"/>
</dbReference>
<dbReference type="Pfam" id="PF00787">
    <property type="entry name" value="PX"/>
    <property type="match status" value="1"/>
</dbReference>
<dbReference type="CDD" id="cd06862">
    <property type="entry name" value="PX_SNX9_18_like"/>
    <property type="match status" value="1"/>
</dbReference>
<feature type="region of interest" description="Disordered" evidence="7">
    <location>
        <begin position="175"/>
        <end position="196"/>
    </location>
</feature>
<dbReference type="GO" id="GO:0035091">
    <property type="term" value="F:phosphatidylinositol binding"/>
    <property type="evidence" value="ECO:0007669"/>
    <property type="project" value="InterPro"/>
</dbReference>
<dbReference type="GO" id="GO:0097320">
    <property type="term" value="P:plasma membrane tubulation"/>
    <property type="evidence" value="ECO:0007669"/>
    <property type="project" value="TreeGrafter"/>
</dbReference>
<evidence type="ECO:0000256" key="3">
    <source>
        <dbReference type="ARBA" id="ARBA00022443"/>
    </source>
</evidence>
<dbReference type="InterPro" id="IPR019497">
    <property type="entry name" value="Sorting_nexin_WASP-bd-dom"/>
</dbReference>
<evidence type="ECO:0008006" key="12">
    <source>
        <dbReference type="Google" id="ProtNLM"/>
    </source>
</evidence>
<sequence>MAQQQALLLYDFEGDTESGELSVREGDKVTVLNKAVGDGWWEVQIGDQIGLVPESYCQVEGEEDGGMGMNHDEGNPDEDWQEDDWDDNDPEESVRSKAVGNSVETEATNDQASSGGQRSVSPGQQSGSIAGRHGTVKKNINRFSPFVKTGTEGFILGSVSVRRAITDQTVKVVQSEDGSPMWEPNPNPYSVNVSNPQKKSKFKGIKSFIAYEITTSNGDRPVSRRYKHYDWLHERLAIKFAFFSVPPLPDKQYYGRYGEDFVEKRREKLQMWTNRIARHPVISRSDVFHHFLACPDEKEWKAGKRKAEKDEVTNGALYLTLEHTMTSEISEAEKTVEHFSIFLQSMEESLTKMKAKFIDHCNKMSGPFMAEHHRMAAVITGLGHCFEMVNKEYSMPLTRAINYTADMYKQIGDLYNNQPKYDMLPAMDVLKEYLGLIQEFPDVHDIHKGAASKVRDCERMKEEGRIDFMEASDITARSEKVSSIVLAEVYHFQRERVVDFREMMKAMLQAQINFYKEITGKLESALSGFDESTDL</sequence>
<evidence type="ECO:0000256" key="7">
    <source>
        <dbReference type="SAM" id="MobiDB-lite"/>
    </source>
</evidence>
<dbReference type="GO" id="GO:0006897">
    <property type="term" value="P:endocytosis"/>
    <property type="evidence" value="ECO:0007669"/>
    <property type="project" value="TreeGrafter"/>
</dbReference>
<dbReference type="PROSITE" id="PS50195">
    <property type="entry name" value="PX"/>
    <property type="match status" value="1"/>
</dbReference>
<dbReference type="GO" id="GO:0030659">
    <property type="term" value="C:cytoplasmic vesicle membrane"/>
    <property type="evidence" value="ECO:0007669"/>
    <property type="project" value="UniProtKB-SubCell"/>
</dbReference>
<name>A0A1X7VVQ9_AMPQE</name>
<proteinExistence type="inferred from homology"/>
<dbReference type="EnsemblMetazoa" id="Aqu2.1.43945_001">
    <property type="protein sequence ID" value="Aqu2.1.43945_001"/>
    <property type="gene ID" value="Aqu2.1.43945"/>
</dbReference>
<evidence type="ECO:0000256" key="2">
    <source>
        <dbReference type="ARBA" id="ARBA00010883"/>
    </source>
</evidence>
<dbReference type="eggNOG" id="KOG2528">
    <property type="taxonomic scope" value="Eukaryota"/>
</dbReference>
<dbReference type="Pfam" id="PF10456">
    <property type="entry name" value="BAR_3_WASP_bdg"/>
    <property type="match status" value="1"/>
</dbReference>
<dbReference type="Gene3D" id="3.30.1520.10">
    <property type="entry name" value="Phox-like domain"/>
    <property type="match status" value="1"/>
</dbReference>
<keyword evidence="4" id="KW-0472">Membrane</keyword>
<dbReference type="CDD" id="cd00174">
    <property type="entry name" value="SH3"/>
    <property type="match status" value="1"/>
</dbReference>
<evidence type="ECO:0000256" key="1">
    <source>
        <dbReference type="ARBA" id="ARBA00004156"/>
    </source>
</evidence>
<comment type="similarity">
    <text evidence="2">Belongs to the sorting nexin family.</text>
</comment>
<dbReference type="PANTHER" id="PTHR45827:SF1">
    <property type="entry name" value="SORTING NEXIN"/>
    <property type="match status" value="1"/>
</dbReference>
<evidence type="ECO:0000256" key="4">
    <source>
        <dbReference type="ARBA" id="ARBA00023136"/>
    </source>
</evidence>
<feature type="region of interest" description="Disordered" evidence="7">
    <location>
        <begin position="60"/>
        <end position="135"/>
    </location>
</feature>
<dbReference type="SMART" id="SM00326">
    <property type="entry name" value="SH3"/>
    <property type="match status" value="1"/>
</dbReference>
<dbReference type="EnsemblMetazoa" id="XM_003382528.3">
    <property type="protein sequence ID" value="XP_003382576.1"/>
    <property type="gene ID" value="LOC100641359"/>
</dbReference>
<evidence type="ECO:0000259" key="9">
    <source>
        <dbReference type="PROSITE" id="PS50195"/>
    </source>
</evidence>
<accession>A0A1X7VVQ9</accession>
<dbReference type="InterPro" id="IPR036871">
    <property type="entry name" value="PX_dom_sf"/>
</dbReference>
<dbReference type="Proteomes" id="UP000007879">
    <property type="component" value="Unassembled WGS sequence"/>
</dbReference>
<dbReference type="InParanoid" id="A0A1X7VVQ9"/>
<dbReference type="PROSITE" id="PS50002">
    <property type="entry name" value="SH3"/>
    <property type="match status" value="1"/>
</dbReference>
<feature type="compositionally biased region" description="Acidic residues" evidence="7">
    <location>
        <begin position="75"/>
        <end position="91"/>
    </location>
</feature>
<dbReference type="GO" id="GO:0005886">
    <property type="term" value="C:plasma membrane"/>
    <property type="evidence" value="ECO:0007669"/>
    <property type="project" value="TreeGrafter"/>
</dbReference>
<dbReference type="InterPro" id="IPR027267">
    <property type="entry name" value="AH/BAR_dom_sf"/>
</dbReference>
<reference evidence="11" key="1">
    <citation type="journal article" date="2010" name="Nature">
        <title>The Amphimedon queenslandica genome and the evolution of animal complexity.</title>
        <authorList>
            <person name="Srivastava M."/>
            <person name="Simakov O."/>
            <person name="Chapman J."/>
            <person name="Fahey B."/>
            <person name="Gauthier M.E."/>
            <person name="Mitros T."/>
            <person name="Richards G.S."/>
            <person name="Conaco C."/>
            <person name="Dacre M."/>
            <person name="Hellsten U."/>
            <person name="Larroux C."/>
            <person name="Putnam N.H."/>
            <person name="Stanke M."/>
            <person name="Adamska M."/>
            <person name="Darling A."/>
            <person name="Degnan S.M."/>
            <person name="Oakley T.H."/>
            <person name="Plachetzki D.C."/>
            <person name="Zhai Y."/>
            <person name="Adamski M."/>
            <person name="Calcino A."/>
            <person name="Cummins S.F."/>
            <person name="Goodstein D.M."/>
            <person name="Harris C."/>
            <person name="Jackson D.J."/>
            <person name="Leys S.P."/>
            <person name="Shu S."/>
            <person name="Woodcroft B.J."/>
            <person name="Vervoort M."/>
            <person name="Kosik K.S."/>
            <person name="Manning G."/>
            <person name="Degnan B.M."/>
            <person name="Rokhsar D.S."/>
        </authorList>
    </citation>
    <scope>NUCLEOTIDE SEQUENCE [LARGE SCALE GENOMIC DNA]</scope>
</reference>
<evidence type="ECO:0000256" key="5">
    <source>
        <dbReference type="ARBA" id="ARBA00023329"/>
    </source>
</evidence>
<evidence type="ECO:0000259" key="8">
    <source>
        <dbReference type="PROSITE" id="PS50002"/>
    </source>
</evidence>